<organism evidence="1 2">
    <name type="scientific">Citrullus colocynthis</name>
    <name type="common">colocynth</name>
    <dbReference type="NCBI Taxonomy" id="252529"/>
    <lineage>
        <taxon>Eukaryota</taxon>
        <taxon>Viridiplantae</taxon>
        <taxon>Streptophyta</taxon>
        <taxon>Embryophyta</taxon>
        <taxon>Tracheophyta</taxon>
        <taxon>Spermatophyta</taxon>
        <taxon>Magnoliopsida</taxon>
        <taxon>eudicotyledons</taxon>
        <taxon>Gunneridae</taxon>
        <taxon>Pentapetalae</taxon>
        <taxon>rosids</taxon>
        <taxon>fabids</taxon>
        <taxon>Cucurbitales</taxon>
        <taxon>Cucurbitaceae</taxon>
        <taxon>Benincaseae</taxon>
        <taxon>Citrullus</taxon>
    </lineage>
</organism>
<protein>
    <recommendedName>
        <fullName evidence="3">Pentatricopeptide repeat-containing protein</fullName>
    </recommendedName>
</protein>
<reference evidence="1 2" key="1">
    <citation type="submission" date="2024-03" db="EMBL/GenBank/DDBJ databases">
        <authorList>
            <person name="Gkanogiannis A."/>
            <person name="Becerra Lopez-Lavalle L."/>
        </authorList>
    </citation>
    <scope>NUCLEOTIDE SEQUENCE [LARGE SCALE GENOMIC DNA]</scope>
</reference>
<proteinExistence type="predicted"/>
<name>A0ABP0Y1S7_9ROSI</name>
<evidence type="ECO:0000313" key="1">
    <source>
        <dbReference type="EMBL" id="CAK9314384.1"/>
    </source>
</evidence>
<dbReference type="EMBL" id="OZ021736">
    <property type="protein sequence ID" value="CAK9314384.1"/>
    <property type="molecule type" value="Genomic_DNA"/>
</dbReference>
<evidence type="ECO:0000313" key="2">
    <source>
        <dbReference type="Proteomes" id="UP001642487"/>
    </source>
</evidence>
<dbReference type="Proteomes" id="UP001642487">
    <property type="component" value="Chromosome 2"/>
</dbReference>
<keyword evidence="2" id="KW-1185">Reference proteome</keyword>
<accession>A0ABP0Y1S7</accession>
<sequence length="191" mass="21528">MSIQNFLKSVKANPPSNSSSKPLMEIISTILAPASFDSTPACFISELNPHVLTSILSNPNLRSSECFHFFDFCLKNQPLISFKPDLQSHLIVICRLLQSRMFANAEILLKTVSIDGNHRYPFAVIASNVEISCQEWKVKVKFFNFTLALYSENGFFDSVSETFSYMKNNGIMIDDHTSVHLPSLKGSNRRI</sequence>
<gene>
    <name evidence="1" type="ORF">CITCOLO1_LOCUS6136</name>
</gene>
<evidence type="ECO:0008006" key="3">
    <source>
        <dbReference type="Google" id="ProtNLM"/>
    </source>
</evidence>